<dbReference type="EMBL" id="LT629742">
    <property type="protein sequence ID" value="SDS18775.1"/>
    <property type="molecule type" value="Genomic_DNA"/>
</dbReference>
<evidence type="ECO:0000259" key="11">
    <source>
        <dbReference type="SMART" id="SM01005"/>
    </source>
</evidence>
<dbReference type="SUPFAM" id="SSF51419">
    <property type="entry name" value="PLP-binding barrel"/>
    <property type="match status" value="1"/>
</dbReference>
<dbReference type="EC" id="5.1.1.1" evidence="3 7"/>
<evidence type="ECO:0000256" key="6">
    <source>
        <dbReference type="ARBA" id="ARBA00072221"/>
    </source>
</evidence>
<feature type="domain" description="Alanine racemase C-terminal" evidence="11">
    <location>
        <begin position="269"/>
        <end position="396"/>
    </location>
</feature>
<dbReference type="GO" id="GO:0008784">
    <property type="term" value="F:alanine racemase activity"/>
    <property type="evidence" value="ECO:0007669"/>
    <property type="project" value="UniProtKB-UniRule"/>
</dbReference>
<name>A0A1H1Q5S5_9MICO</name>
<evidence type="ECO:0000256" key="10">
    <source>
        <dbReference type="SAM" id="MobiDB-lite"/>
    </source>
</evidence>
<gene>
    <name evidence="12" type="ORF">SAMN04489834_1018</name>
</gene>
<comment type="catalytic activity">
    <reaction evidence="1 7">
        <text>L-alanine = D-alanine</text>
        <dbReference type="Rhea" id="RHEA:20249"/>
        <dbReference type="ChEBI" id="CHEBI:57416"/>
        <dbReference type="ChEBI" id="CHEBI:57972"/>
        <dbReference type="EC" id="5.1.1.1"/>
    </reaction>
</comment>
<organism evidence="12 13">
    <name type="scientific">Microterricola viridarii</name>
    <dbReference type="NCBI Taxonomy" id="412690"/>
    <lineage>
        <taxon>Bacteria</taxon>
        <taxon>Bacillati</taxon>
        <taxon>Actinomycetota</taxon>
        <taxon>Actinomycetes</taxon>
        <taxon>Micrococcales</taxon>
        <taxon>Microbacteriaceae</taxon>
        <taxon>Microterricola</taxon>
    </lineage>
</organism>
<dbReference type="InterPro" id="IPR029066">
    <property type="entry name" value="PLP-binding_barrel"/>
</dbReference>
<dbReference type="CDD" id="cd00430">
    <property type="entry name" value="PLPDE_III_AR"/>
    <property type="match status" value="1"/>
</dbReference>
<dbReference type="PRINTS" id="PR00992">
    <property type="entry name" value="ALARACEMASE"/>
</dbReference>
<dbReference type="STRING" id="412690.SAMN04489834_1018"/>
<dbReference type="InterPro" id="IPR001608">
    <property type="entry name" value="Ala_racemase_N"/>
</dbReference>
<dbReference type="FunFam" id="2.40.37.10:FF:000015">
    <property type="entry name" value="Alanine racemase"/>
    <property type="match status" value="1"/>
</dbReference>
<keyword evidence="5 7" id="KW-0413">Isomerase</keyword>
<evidence type="ECO:0000256" key="5">
    <source>
        <dbReference type="ARBA" id="ARBA00023235"/>
    </source>
</evidence>
<dbReference type="PANTHER" id="PTHR30511">
    <property type="entry name" value="ALANINE RACEMASE"/>
    <property type="match status" value="1"/>
</dbReference>
<dbReference type="SUPFAM" id="SSF50621">
    <property type="entry name" value="Alanine racemase C-terminal domain-like"/>
    <property type="match status" value="1"/>
</dbReference>
<dbReference type="NCBIfam" id="TIGR00492">
    <property type="entry name" value="alr"/>
    <property type="match status" value="1"/>
</dbReference>
<dbReference type="GO" id="GO:0030170">
    <property type="term" value="F:pyridoxal phosphate binding"/>
    <property type="evidence" value="ECO:0007669"/>
    <property type="project" value="UniProtKB-UniRule"/>
</dbReference>
<evidence type="ECO:0000256" key="9">
    <source>
        <dbReference type="PIRSR" id="PIRSR600821-52"/>
    </source>
</evidence>
<dbReference type="FunFam" id="3.20.20.10:FF:000002">
    <property type="entry name" value="Alanine racemase"/>
    <property type="match status" value="1"/>
</dbReference>
<comment type="function">
    <text evidence="7">Catalyzes the interconversion of L-alanine and D-alanine. May also act on other amino acids.</text>
</comment>
<dbReference type="InterPro" id="IPR000821">
    <property type="entry name" value="Ala_racemase"/>
</dbReference>
<feature type="binding site" evidence="7 9">
    <location>
        <position position="160"/>
    </location>
    <ligand>
        <name>substrate</name>
    </ligand>
</feature>
<dbReference type="GO" id="GO:0005829">
    <property type="term" value="C:cytosol"/>
    <property type="evidence" value="ECO:0007669"/>
    <property type="project" value="TreeGrafter"/>
</dbReference>
<dbReference type="InterPro" id="IPR011079">
    <property type="entry name" value="Ala_racemase_C"/>
</dbReference>
<sequence>MNDMNDTHEKTDTPRTGNSERAEGTFRSARIDLDAVRRNLAAVRDFVGRGVDTAPRVMAVVKANAYGHGAIAVAAAAQEAGADWLGVADIGEALELRRNGITAPLLAWLHGPDADFSAAIEAGVGLGISSAAQLRQVTDAAAALSRTASVQLKLDSGLSRNGLPESDWAAVFAAARAAELTGSITVDGLFSHLANASAEADAAQCAQFDTGIAAARRAGLNPTLLHIAATAAALTEPAARYTMVRIGIGLYGLSPWGDGLPDGLELTPVMTLAARVAAVRRVRAGTAASYDYTWRAERETTLALVPLGYADGIPRQASGRASVSVNGAQYPIVGRVAMDQFIVDVGDAAVQVGDEVVLFGDPRSGVPSAEDWADAAGTINYEIVTRIGQRVPRSIR</sequence>
<feature type="modified residue" description="N6-(pyridoxal phosphate)lysine" evidence="7 8">
    <location>
        <position position="62"/>
    </location>
</feature>
<dbReference type="InterPro" id="IPR020622">
    <property type="entry name" value="Ala_racemase_pyridoxalP-BS"/>
</dbReference>
<proteinExistence type="inferred from homology"/>
<dbReference type="Gene3D" id="3.20.20.10">
    <property type="entry name" value="Alanine racemase"/>
    <property type="match status" value="1"/>
</dbReference>
<feature type="region of interest" description="Disordered" evidence="10">
    <location>
        <begin position="1"/>
        <end position="24"/>
    </location>
</feature>
<evidence type="ECO:0000313" key="13">
    <source>
        <dbReference type="Proteomes" id="UP000181956"/>
    </source>
</evidence>
<dbReference type="AlphaFoldDB" id="A0A1H1Q5S5"/>
<dbReference type="PROSITE" id="PS00395">
    <property type="entry name" value="ALANINE_RACEMASE"/>
    <property type="match status" value="1"/>
</dbReference>
<dbReference type="PANTHER" id="PTHR30511:SF0">
    <property type="entry name" value="ALANINE RACEMASE, CATABOLIC-RELATED"/>
    <property type="match status" value="1"/>
</dbReference>
<evidence type="ECO:0000256" key="8">
    <source>
        <dbReference type="PIRSR" id="PIRSR600821-50"/>
    </source>
</evidence>
<keyword evidence="4 7" id="KW-0663">Pyridoxal phosphate</keyword>
<feature type="binding site" evidence="7 9">
    <location>
        <position position="338"/>
    </location>
    <ligand>
        <name>substrate</name>
    </ligand>
</feature>
<dbReference type="HAMAP" id="MF_01201">
    <property type="entry name" value="Ala_racemase"/>
    <property type="match status" value="1"/>
</dbReference>
<feature type="active site" description="Proton acceptor; specific for D-alanine" evidence="7">
    <location>
        <position position="62"/>
    </location>
</feature>
<evidence type="ECO:0000313" key="12">
    <source>
        <dbReference type="EMBL" id="SDS18775.1"/>
    </source>
</evidence>
<accession>A0A1H1Q5S5</accession>
<comment type="similarity">
    <text evidence="7">Belongs to the alanine racemase family.</text>
</comment>
<feature type="active site" description="Proton acceptor; specific for L-alanine" evidence="7">
    <location>
        <position position="290"/>
    </location>
</feature>
<dbReference type="SMART" id="SM01005">
    <property type="entry name" value="Ala_racemase_C"/>
    <property type="match status" value="1"/>
</dbReference>
<protein>
    <recommendedName>
        <fullName evidence="6 7">Alanine racemase</fullName>
        <ecNumber evidence="3 7">5.1.1.1</ecNumber>
    </recommendedName>
</protein>
<comment type="cofactor">
    <cofactor evidence="2 7 8">
        <name>pyridoxal 5'-phosphate</name>
        <dbReference type="ChEBI" id="CHEBI:597326"/>
    </cofactor>
</comment>
<dbReference type="Proteomes" id="UP000181956">
    <property type="component" value="Chromosome I"/>
</dbReference>
<dbReference type="Pfam" id="PF01168">
    <property type="entry name" value="Ala_racemase_N"/>
    <property type="match status" value="1"/>
</dbReference>
<dbReference type="GO" id="GO:0009252">
    <property type="term" value="P:peptidoglycan biosynthetic process"/>
    <property type="evidence" value="ECO:0007669"/>
    <property type="project" value="TreeGrafter"/>
</dbReference>
<dbReference type="InterPro" id="IPR009006">
    <property type="entry name" value="Ala_racemase/Decarboxylase_C"/>
</dbReference>
<dbReference type="Pfam" id="PF00842">
    <property type="entry name" value="Ala_racemase_C"/>
    <property type="match status" value="1"/>
</dbReference>
<keyword evidence="13" id="KW-1185">Reference proteome</keyword>
<comment type="pathway">
    <text evidence="7">Amino-acid biosynthesis; D-alanine biosynthesis; D-alanine from L-alanine: step 1/1.</text>
</comment>
<dbReference type="Gene3D" id="2.40.37.10">
    <property type="entry name" value="Lyase, Ornithine Decarboxylase, Chain A, domain 1"/>
    <property type="match status" value="1"/>
</dbReference>
<evidence type="ECO:0000256" key="2">
    <source>
        <dbReference type="ARBA" id="ARBA00001933"/>
    </source>
</evidence>
<dbReference type="UniPathway" id="UPA00042">
    <property type="reaction ID" value="UER00497"/>
</dbReference>
<reference evidence="13" key="1">
    <citation type="submission" date="2016-10" db="EMBL/GenBank/DDBJ databases">
        <authorList>
            <person name="Varghese N."/>
            <person name="Submissions S."/>
        </authorList>
    </citation>
    <scope>NUCLEOTIDE SEQUENCE [LARGE SCALE GENOMIC DNA]</scope>
    <source>
        <strain evidence="13">DSM 21772</strain>
    </source>
</reference>
<evidence type="ECO:0000256" key="7">
    <source>
        <dbReference type="HAMAP-Rule" id="MF_01201"/>
    </source>
</evidence>
<evidence type="ECO:0000256" key="4">
    <source>
        <dbReference type="ARBA" id="ARBA00022898"/>
    </source>
</evidence>
<dbReference type="GO" id="GO:0030632">
    <property type="term" value="P:D-alanine biosynthetic process"/>
    <property type="evidence" value="ECO:0007669"/>
    <property type="project" value="UniProtKB-UniRule"/>
</dbReference>
<evidence type="ECO:0000256" key="3">
    <source>
        <dbReference type="ARBA" id="ARBA00013089"/>
    </source>
</evidence>
<evidence type="ECO:0000256" key="1">
    <source>
        <dbReference type="ARBA" id="ARBA00000316"/>
    </source>
</evidence>